<keyword evidence="4" id="KW-1133">Transmembrane helix</keyword>
<comment type="similarity">
    <text evidence="2">Belongs to the major facilitator superfamily. Sugar transporter (TC 2.A.1.1) family.</text>
</comment>
<evidence type="ECO:0000256" key="4">
    <source>
        <dbReference type="SAM" id="Phobius"/>
    </source>
</evidence>
<evidence type="ECO:0000256" key="2">
    <source>
        <dbReference type="ARBA" id="ARBA00010992"/>
    </source>
</evidence>
<dbReference type="GO" id="GO:0005351">
    <property type="term" value="F:carbohydrate:proton symporter activity"/>
    <property type="evidence" value="ECO:0007669"/>
    <property type="project" value="TreeGrafter"/>
</dbReference>
<protein>
    <recommendedName>
        <fullName evidence="5">Major facilitator superfamily (MFS) profile domain-containing protein</fullName>
    </recommendedName>
</protein>
<dbReference type="Pfam" id="PF07690">
    <property type="entry name" value="MFS_1"/>
    <property type="match status" value="1"/>
</dbReference>
<comment type="caution">
    <text evidence="6">The sequence shown here is derived from an EMBL/GenBank/DDBJ whole genome shotgun (WGS) entry which is preliminary data.</text>
</comment>
<organism evidence="6">
    <name type="scientific">Fusarium oxysporum (strain Fo5176)</name>
    <name type="common">Fusarium vascular wilt</name>
    <dbReference type="NCBI Taxonomy" id="660025"/>
    <lineage>
        <taxon>Eukaryota</taxon>
        <taxon>Fungi</taxon>
        <taxon>Dikarya</taxon>
        <taxon>Ascomycota</taxon>
        <taxon>Pezizomycotina</taxon>
        <taxon>Sordariomycetes</taxon>
        <taxon>Hypocreomycetidae</taxon>
        <taxon>Hypocreales</taxon>
        <taxon>Nectriaceae</taxon>
        <taxon>Fusarium</taxon>
        <taxon>Fusarium oxysporum species complex</taxon>
    </lineage>
</organism>
<dbReference type="InterPro" id="IPR020846">
    <property type="entry name" value="MFS_dom"/>
</dbReference>
<keyword evidence="4" id="KW-0812">Transmembrane</keyword>
<sequence length="118" mass="13045">MNGLQTLPQWREFFGSPEGALLGLMNSVYPLGKVVSLFVVSYVCDRWGRKLPILIGLVTCIGFATLQGLSQNLHSFIIARALLGFFTSFIGQPSPIIITELAYPTQRGKVTALYNTFF</sequence>
<dbReference type="PANTHER" id="PTHR48022:SF3">
    <property type="entry name" value="HEXOSE TRANSPORTER PROTEIN (AFU_ORTHOLOGUE AFUA_8G04480)-RELATED"/>
    <property type="match status" value="1"/>
</dbReference>
<dbReference type="SUPFAM" id="SSF103473">
    <property type="entry name" value="MFS general substrate transporter"/>
    <property type="match status" value="1"/>
</dbReference>
<dbReference type="PANTHER" id="PTHR48022">
    <property type="entry name" value="PLASTIDIC GLUCOSE TRANSPORTER 4"/>
    <property type="match status" value="1"/>
</dbReference>
<dbReference type="InterPro" id="IPR036259">
    <property type="entry name" value="MFS_trans_sf"/>
</dbReference>
<gene>
    <name evidence="6" type="ORF">FOXB_15304</name>
</gene>
<reference evidence="6" key="1">
    <citation type="journal article" date="2012" name="Mol. Plant Microbe Interact.">
        <title>A highly conserved effector in Fusarium oxysporum is required for full virulence on Arabidopsis.</title>
        <authorList>
            <person name="Thatcher L.F."/>
            <person name="Gardiner D.M."/>
            <person name="Kazan K."/>
            <person name="Manners J."/>
        </authorList>
    </citation>
    <scope>NUCLEOTIDE SEQUENCE [LARGE SCALE GENOMIC DNA]</scope>
    <source>
        <strain evidence="6">Fo5176</strain>
    </source>
</reference>
<keyword evidence="3" id="KW-0325">Glycoprotein</keyword>
<feature type="transmembrane region" description="Helical" evidence="4">
    <location>
        <begin position="76"/>
        <end position="98"/>
    </location>
</feature>
<keyword evidence="4" id="KW-0472">Membrane</keyword>
<feature type="domain" description="Major facilitator superfamily (MFS) profile" evidence="5">
    <location>
        <begin position="1"/>
        <end position="118"/>
    </location>
</feature>
<evidence type="ECO:0000256" key="3">
    <source>
        <dbReference type="ARBA" id="ARBA00023180"/>
    </source>
</evidence>
<dbReference type="AlphaFoldDB" id="F9G9H2"/>
<feature type="non-terminal residue" evidence="6">
    <location>
        <position position="118"/>
    </location>
</feature>
<dbReference type="EMBL" id="AFQF01003754">
    <property type="protein sequence ID" value="EGU74187.1"/>
    <property type="molecule type" value="Genomic_DNA"/>
</dbReference>
<dbReference type="InterPro" id="IPR011701">
    <property type="entry name" value="MFS"/>
</dbReference>
<dbReference type="OrthoDB" id="6612291at2759"/>
<accession>F9G9H2</accession>
<feature type="transmembrane region" description="Helical" evidence="4">
    <location>
        <begin position="20"/>
        <end position="44"/>
    </location>
</feature>
<dbReference type="InterPro" id="IPR050360">
    <property type="entry name" value="MFS_Sugar_Transporters"/>
</dbReference>
<feature type="transmembrane region" description="Helical" evidence="4">
    <location>
        <begin position="51"/>
        <end position="70"/>
    </location>
</feature>
<dbReference type="PROSITE" id="PS50850">
    <property type="entry name" value="MFS"/>
    <property type="match status" value="1"/>
</dbReference>
<name>F9G9H2_FUSOF</name>
<evidence type="ECO:0000313" key="6">
    <source>
        <dbReference type="EMBL" id="EGU74187.1"/>
    </source>
</evidence>
<dbReference type="Gene3D" id="1.20.1250.20">
    <property type="entry name" value="MFS general substrate transporter like domains"/>
    <property type="match status" value="1"/>
</dbReference>
<evidence type="ECO:0000259" key="5">
    <source>
        <dbReference type="PROSITE" id="PS50850"/>
    </source>
</evidence>
<evidence type="ECO:0000256" key="1">
    <source>
        <dbReference type="ARBA" id="ARBA00004141"/>
    </source>
</evidence>
<proteinExistence type="inferred from homology"/>
<comment type="subcellular location">
    <subcellularLocation>
        <location evidence="1">Membrane</location>
        <topology evidence="1">Multi-pass membrane protein</topology>
    </subcellularLocation>
</comment>
<dbReference type="GO" id="GO:0016020">
    <property type="term" value="C:membrane"/>
    <property type="evidence" value="ECO:0007669"/>
    <property type="project" value="UniProtKB-SubCell"/>
</dbReference>